<organism evidence="1 2">
    <name type="scientific">Avena sativa</name>
    <name type="common">Oat</name>
    <dbReference type="NCBI Taxonomy" id="4498"/>
    <lineage>
        <taxon>Eukaryota</taxon>
        <taxon>Viridiplantae</taxon>
        <taxon>Streptophyta</taxon>
        <taxon>Embryophyta</taxon>
        <taxon>Tracheophyta</taxon>
        <taxon>Spermatophyta</taxon>
        <taxon>Magnoliopsida</taxon>
        <taxon>Liliopsida</taxon>
        <taxon>Poales</taxon>
        <taxon>Poaceae</taxon>
        <taxon>BOP clade</taxon>
        <taxon>Pooideae</taxon>
        <taxon>Poodae</taxon>
        <taxon>Poeae</taxon>
        <taxon>Poeae Chloroplast Group 1 (Aveneae type)</taxon>
        <taxon>Aveninae</taxon>
        <taxon>Avena</taxon>
    </lineage>
</organism>
<dbReference type="Proteomes" id="UP001732700">
    <property type="component" value="Chromosome 3A"/>
</dbReference>
<reference evidence="1" key="2">
    <citation type="submission" date="2025-09" db="UniProtKB">
        <authorList>
            <consortium name="EnsemblPlants"/>
        </authorList>
    </citation>
    <scope>IDENTIFICATION</scope>
</reference>
<sequence>MGKAEGESHADAGGRLVSRGYKVLDEQRHTVNYGLSVWGDYFIQNPTLPHTHENSLEWMTQRRDELILESSVKLNSLCDSVAEMNMIDALQRLGVSYHFKEEIDLKLQKLSTEKLKRENLHDISLQFRLLRQDRFYMSSDVFKSFMDEQANFMDIHKTDIRAMLALYEASHLATPDEQFLKDAQKQTMSLLESMVEHLEKKIAGKVKHALETPSFRRMKRLEARLYIPLYEEDKDECCQMILELAKLDFYLLQRLHREEVREISEWYYGLESPCKLYYARHRPVESYFWALGVYFEPQFAKARMLLAKYVATITPYDDTIDNYGVWEELQPFADVMQRWDADDAEQLGECYKDYARFMFGTTKEIENALPKDTSTRNVIFIKDMTNQVCKGYMTEIVWRDSNYIPSLEEHLKVTTITSFYWAMTCVSFIVTEERVTNDILEWMSMFPQVIKDSCIICRVMADIVAHQLETERNNVATAVTCYMKENGTTEDVATKALSDIVENAWISMNKEYLTMNSIPSSLYMHAINLARMMETMYKGNDAYTDSAMLKKQIAMLVDKPLTF</sequence>
<accession>A0ACD5VAW5</accession>
<name>A0ACD5VAW5_AVESA</name>
<reference evidence="1" key="1">
    <citation type="submission" date="2021-05" db="EMBL/GenBank/DDBJ databases">
        <authorList>
            <person name="Scholz U."/>
            <person name="Mascher M."/>
            <person name="Fiebig A."/>
        </authorList>
    </citation>
    <scope>NUCLEOTIDE SEQUENCE [LARGE SCALE GENOMIC DNA]</scope>
</reference>
<evidence type="ECO:0000313" key="2">
    <source>
        <dbReference type="Proteomes" id="UP001732700"/>
    </source>
</evidence>
<dbReference type="EnsemblPlants" id="AVESA.00010b.r2.3AG0405970.1">
    <property type="protein sequence ID" value="AVESA.00010b.r2.3AG0405970.1.CDS"/>
    <property type="gene ID" value="AVESA.00010b.r2.3AG0405970"/>
</dbReference>
<keyword evidence="2" id="KW-1185">Reference proteome</keyword>
<evidence type="ECO:0000313" key="1">
    <source>
        <dbReference type="EnsemblPlants" id="AVESA.00010b.r2.3AG0405970.1.CDS"/>
    </source>
</evidence>
<proteinExistence type="predicted"/>
<protein>
    <submittedName>
        <fullName evidence="1">Uncharacterized protein</fullName>
    </submittedName>
</protein>